<feature type="compositionally biased region" description="Acidic residues" evidence="1">
    <location>
        <begin position="1"/>
        <end position="11"/>
    </location>
</feature>
<dbReference type="AlphaFoldDB" id="A0A8S3ZV70"/>
<dbReference type="OrthoDB" id="6121095at2759"/>
<keyword evidence="3" id="KW-1185">Reference proteome</keyword>
<gene>
    <name evidence="2" type="ORF">CUNI_LOCUS17320</name>
</gene>
<feature type="compositionally biased region" description="Polar residues" evidence="1">
    <location>
        <begin position="12"/>
        <end position="23"/>
    </location>
</feature>
<proteinExistence type="predicted"/>
<feature type="region of interest" description="Disordered" evidence="1">
    <location>
        <begin position="1"/>
        <end position="133"/>
    </location>
</feature>
<feature type="non-terminal residue" evidence="2">
    <location>
        <position position="339"/>
    </location>
</feature>
<feature type="compositionally biased region" description="Basic residues" evidence="1">
    <location>
        <begin position="43"/>
        <end position="65"/>
    </location>
</feature>
<feature type="non-terminal residue" evidence="2">
    <location>
        <position position="1"/>
    </location>
</feature>
<organism evidence="2 3">
    <name type="scientific">Candidula unifasciata</name>
    <dbReference type="NCBI Taxonomy" id="100452"/>
    <lineage>
        <taxon>Eukaryota</taxon>
        <taxon>Metazoa</taxon>
        <taxon>Spiralia</taxon>
        <taxon>Lophotrochozoa</taxon>
        <taxon>Mollusca</taxon>
        <taxon>Gastropoda</taxon>
        <taxon>Heterobranchia</taxon>
        <taxon>Euthyneura</taxon>
        <taxon>Panpulmonata</taxon>
        <taxon>Eupulmonata</taxon>
        <taxon>Stylommatophora</taxon>
        <taxon>Helicina</taxon>
        <taxon>Helicoidea</taxon>
        <taxon>Geomitridae</taxon>
        <taxon>Candidula</taxon>
    </lineage>
</organism>
<dbReference type="EMBL" id="CAJHNH020004867">
    <property type="protein sequence ID" value="CAG5131762.1"/>
    <property type="molecule type" value="Genomic_DNA"/>
</dbReference>
<protein>
    <submittedName>
        <fullName evidence="2">Uncharacterized protein</fullName>
    </submittedName>
</protein>
<feature type="compositionally biased region" description="Polar residues" evidence="1">
    <location>
        <begin position="313"/>
        <end position="339"/>
    </location>
</feature>
<feature type="compositionally biased region" description="Polar residues" evidence="1">
    <location>
        <begin position="76"/>
        <end position="100"/>
    </location>
</feature>
<dbReference type="Proteomes" id="UP000678393">
    <property type="component" value="Unassembled WGS sequence"/>
</dbReference>
<evidence type="ECO:0000313" key="2">
    <source>
        <dbReference type="EMBL" id="CAG5131762.1"/>
    </source>
</evidence>
<sequence length="339" mass="37244">VDSAYDADEESVTPNSSPDQKSPLNKDPYEMDMTDDDAPVLKLKQRKKNNTKKAPKQITTKKSKKVEKSPVVNPKNMPTSTPVLHSNGSSTQENSLSATPEVTPILPYKPHDCASPTDNSFATPQIHRPSRKRSLAPDSLVTFTVELSYSSQGDSGIVVSPMTKKPRTLSDTEKHARQVEPESLKSQKTNIINNHMKEQKHLSHIDLNKVNKKNNTVSQSTVSEKLTTEQINKNKSKSDRDSFFGFDSFESPVKSALPQASENSPPVRSKRVKLPKKTVNPVASKDAYRSACKNSSDSSLTCLTNDRIPLDGSETSQESVPRVNSGSPTLFSDSFSADS</sequence>
<comment type="caution">
    <text evidence="2">The sequence shown here is derived from an EMBL/GenBank/DDBJ whole genome shotgun (WGS) entry which is preliminary data.</text>
</comment>
<reference evidence="2" key="1">
    <citation type="submission" date="2021-04" db="EMBL/GenBank/DDBJ databases">
        <authorList>
            <consortium name="Molecular Ecology Group"/>
        </authorList>
    </citation>
    <scope>NUCLEOTIDE SEQUENCE</scope>
</reference>
<feature type="region of interest" description="Disordered" evidence="1">
    <location>
        <begin position="255"/>
        <end position="339"/>
    </location>
</feature>
<accession>A0A8S3ZV70</accession>
<evidence type="ECO:0000256" key="1">
    <source>
        <dbReference type="SAM" id="MobiDB-lite"/>
    </source>
</evidence>
<feature type="compositionally biased region" description="Polar residues" evidence="1">
    <location>
        <begin position="292"/>
        <end position="304"/>
    </location>
</feature>
<feature type="region of interest" description="Disordered" evidence="1">
    <location>
        <begin position="158"/>
        <end position="184"/>
    </location>
</feature>
<feature type="compositionally biased region" description="Basic and acidic residues" evidence="1">
    <location>
        <begin position="168"/>
        <end position="184"/>
    </location>
</feature>
<evidence type="ECO:0000313" key="3">
    <source>
        <dbReference type="Proteomes" id="UP000678393"/>
    </source>
</evidence>
<name>A0A8S3ZV70_9EUPU</name>